<evidence type="ECO:0000256" key="2">
    <source>
        <dbReference type="SAM" id="SignalP"/>
    </source>
</evidence>
<feature type="region of interest" description="Disordered" evidence="1">
    <location>
        <begin position="269"/>
        <end position="338"/>
    </location>
</feature>
<accession>M7MSL7</accession>
<feature type="chain" id="PRO_5038791402" description="GmrSD restriction endonucleases C-terminal domain-containing protein" evidence="2">
    <location>
        <begin position="27"/>
        <end position="338"/>
    </location>
</feature>
<dbReference type="EMBL" id="AOCK01000008">
    <property type="protein sequence ID" value="EMQ97930.1"/>
    <property type="molecule type" value="Genomic_DNA"/>
</dbReference>
<gene>
    <name evidence="4" type="ORF">ADIAG_02873</name>
</gene>
<dbReference type="PANTHER" id="PTHR24094:SF15">
    <property type="entry name" value="AMP-DEPENDENT SYNTHETASE_LIGASE DOMAIN-CONTAINING PROTEIN-RELATED"/>
    <property type="match status" value="1"/>
</dbReference>
<protein>
    <recommendedName>
        <fullName evidence="3">GmrSD restriction endonucleases C-terminal domain-containing protein</fullName>
    </recommendedName>
</protein>
<reference evidence="4 5" key="1">
    <citation type="journal article" date="2013" name="Genome Announc.">
        <title>Draft Genome Sequence of Arthrobacter gangotriensis Strain Lz1yT, Isolated from a Penguin Rookery Soil Sample Collected in Antarctica, near the Indian Station Dakshin Gangotri.</title>
        <authorList>
            <person name="Shivaji S."/>
            <person name="Ara S."/>
            <person name="Bandi S."/>
            <person name="Singh A."/>
            <person name="Kumar Pinnaka A."/>
        </authorList>
    </citation>
    <scope>NUCLEOTIDE SEQUENCE [LARGE SCALE GENOMIC DNA]</scope>
    <source>
        <strain evidence="4 5">Lz1y</strain>
    </source>
</reference>
<evidence type="ECO:0000256" key="1">
    <source>
        <dbReference type="SAM" id="MobiDB-lite"/>
    </source>
</evidence>
<feature type="signal peptide" evidence="2">
    <location>
        <begin position="1"/>
        <end position="26"/>
    </location>
</feature>
<dbReference type="Pfam" id="PF07510">
    <property type="entry name" value="GmrSD_C"/>
    <property type="match status" value="1"/>
</dbReference>
<organism evidence="4 5">
    <name type="scientific">Paeniglutamicibacter gangotriensis Lz1y</name>
    <dbReference type="NCBI Taxonomy" id="1276920"/>
    <lineage>
        <taxon>Bacteria</taxon>
        <taxon>Bacillati</taxon>
        <taxon>Actinomycetota</taxon>
        <taxon>Actinomycetes</taxon>
        <taxon>Micrococcales</taxon>
        <taxon>Micrococcaceae</taxon>
        <taxon>Paeniglutamicibacter</taxon>
    </lineage>
</organism>
<feature type="region of interest" description="Disordered" evidence="1">
    <location>
        <begin position="39"/>
        <end position="70"/>
    </location>
</feature>
<proteinExistence type="predicted"/>
<feature type="domain" description="GmrSD restriction endonucleases C-terminal" evidence="3">
    <location>
        <begin position="113"/>
        <end position="248"/>
    </location>
</feature>
<dbReference type="AlphaFoldDB" id="M7MSL7"/>
<dbReference type="InterPro" id="IPR011089">
    <property type="entry name" value="GmrSD_C"/>
</dbReference>
<sequence>MKHLISYILSVLILTGTLVVDTAALAGAAPSANEKAAATSSAPASAAAPTKKKTPSTSSEKSAVRPGAKLNGPSALSVLNTLAVKGKAPATGYDRNGKFGNGWKDFDGNKCDERQDTLKRDLSKIKFKDAKNCQLASGVLADAYTGTTINWKVNSGSVDIDHVVALRNVWISGGQQLSQDQRLAVANDPLNLMASQASANRSKGAANAAEWLPRHKAFRCQYIATQVSVKKKYALAVTAAEKAAMRKVLESCPKQKSAKVSPIKVIAAKAPPASKAPRVEKTQVAPPQKKPNATAPAKKVSPGAYCARADSGKKGTGKKNGKSYTCKTSNTDTRLRWR</sequence>
<dbReference type="eggNOG" id="COG2356">
    <property type="taxonomic scope" value="Bacteria"/>
</dbReference>
<dbReference type="PATRIC" id="fig|1276920.7.peg.2875"/>
<keyword evidence="5" id="KW-1185">Reference proteome</keyword>
<evidence type="ECO:0000313" key="4">
    <source>
        <dbReference type="EMBL" id="EMQ97930.1"/>
    </source>
</evidence>
<dbReference type="PANTHER" id="PTHR24094">
    <property type="entry name" value="SECRETED PROTEIN"/>
    <property type="match status" value="1"/>
</dbReference>
<dbReference type="RefSeq" id="WP_007272040.1">
    <property type="nucleotide sequence ID" value="NZ_AOCK01000008.1"/>
</dbReference>
<name>M7MSL7_9MICC</name>
<comment type="caution">
    <text evidence="4">The sequence shown here is derived from an EMBL/GenBank/DDBJ whole genome shotgun (WGS) entry which is preliminary data.</text>
</comment>
<feature type="compositionally biased region" description="Low complexity" evidence="1">
    <location>
        <begin position="39"/>
        <end position="61"/>
    </location>
</feature>
<evidence type="ECO:0000259" key="3">
    <source>
        <dbReference type="Pfam" id="PF07510"/>
    </source>
</evidence>
<dbReference type="Proteomes" id="UP000012015">
    <property type="component" value="Unassembled WGS sequence"/>
</dbReference>
<evidence type="ECO:0000313" key="5">
    <source>
        <dbReference type="Proteomes" id="UP000012015"/>
    </source>
</evidence>
<dbReference type="STRING" id="1276920.ADIAG_02873"/>
<feature type="compositionally biased region" description="Polar residues" evidence="1">
    <location>
        <begin position="323"/>
        <end position="332"/>
    </location>
</feature>
<keyword evidence="2" id="KW-0732">Signal</keyword>